<organism evidence="1 2">
    <name type="scientific">Pseudomonas frederiksbergensis</name>
    <dbReference type="NCBI Taxonomy" id="104087"/>
    <lineage>
        <taxon>Bacteria</taxon>
        <taxon>Pseudomonadati</taxon>
        <taxon>Pseudomonadota</taxon>
        <taxon>Gammaproteobacteria</taxon>
        <taxon>Pseudomonadales</taxon>
        <taxon>Pseudomonadaceae</taxon>
        <taxon>Pseudomonas</taxon>
    </lineage>
</organism>
<name>A0A423HR07_9PSED</name>
<evidence type="ECO:0008006" key="3">
    <source>
        <dbReference type="Google" id="ProtNLM"/>
    </source>
</evidence>
<gene>
    <name evidence="1" type="ORF">BK662_12835</name>
</gene>
<comment type="caution">
    <text evidence="1">The sequence shown here is derived from an EMBL/GenBank/DDBJ whole genome shotgun (WGS) entry which is preliminary data.</text>
</comment>
<reference evidence="1 2" key="1">
    <citation type="submission" date="2016-10" db="EMBL/GenBank/DDBJ databases">
        <title>Comparative genome analysis of multiple Pseudomonas spp. focuses on biocontrol and plant growth promoting traits.</title>
        <authorList>
            <person name="Tao X.-Y."/>
            <person name="Taylor C.G."/>
        </authorList>
    </citation>
    <scope>NUCLEOTIDE SEQUENCE [LARGE SCALE GENOMIC DNA]</scope>
    <source>
        <strain evidence="1 2">36C6</strain>
    </source>
</reference>
<evidence type="ECO:0000313" key="2">
    <source>
        <dbReference type="Proteomes" id="UP000284002"/>
    </source>
</evidence>
<evidence type="ECO:0000313" key="1">
    <source>
        <dbReference type="EMBL" id="RON15622.1"/>
    </source>
</evidence>
<dbReference type="AlphaFoldDB" id="A0A423HR07"/>
<accession>A0A423HR07</accession>
<dbReference type="Proteomes" id="UP000284002">
    <property type="component" value="Unassembled WGS sequence"/>
</dbReference>
<protein>
    <recommendedName>
        <fullName evidence="3">Integrase</fullName>
    </recommendedName>
</protein>
<sequence>MIGLADARQKRLDAKRMLADGIDPVESMRKAKTEDAGNGRTFESVALDWHKNMSARWTPDQPPTFTRQSLLKSVDAITTI</sequence>
<dbReference type="EMBL" id="MOBM01000017">
    <property type="protein sequence ID" value="RON15622.1"/>
    <property type="molecule type" value="Genomic_DNA"/>
</dbReference>
<dbReference type="InterPro" id="IPR038488">
    <property type="entry name" value="Integrase_DNA-bd_sf"/>
</dbReference>
<proteinExistence type="predicted"/>
<dbReference type="Gene3D" id="3.30.160.390">
    <property type="entry name" value="Integrase, DNA-binding domain"/>
    <property type="match status" value="1"/>
</dbReference>